<evidence type="ECO:0008006" key="3">
    <source>
        <dbReference type="Google" id="ProtNLM"/>
    </source>
</evidence>
<protein>
    <recommendedName>
        <fullName evidence="3">F-box domain-containing protein</fullName>
    </recommendedName>
</protein>
<accession>A0AAD7K0V0</accession>
<sequence>MAAVDVEEATPSHLLTEAQRAFIYFPYKRHLIKQQGMPIWQAQKDLDTARSVLLREREAILHTINLQAFASATGRRFPVEVLIEIFMLAKSREILTVGDGIGPVLAHVCSQWRTISCDWPPLWSSFSFPLFGDSRSWLAVYLERSKSAPLTIQVEARRWIDGVDQIRGSSTGIHELALLGAHSHHLFDLRFVTDPSSSAQLAPYTPLHLFRANLPQLEELHFTGAWRASGDEFESLPRLRTVTFIGGLELIKAHDMFGRAQILTLVADEASTKWLAPYTKLTHLRALDLKSLDNPGHLVLMLDRSQCDLRSLIPRNCVVRIGELLDILQRTPRLEALTIIKGHSTMITNRLFEFLTIHSNRSNTLQHLSSLKIDGAFAFETTALMEVLETRTAVRLNGAVCLQSVDLTLRDRAVAAEEVERLRNLGGVTVSLRCLLHDSKI</sequence>
<keyword evidence="2" id="KW-1185">Reference proteome</keyword>
<reference evidence="1" key="1">
    <citation type="submission" date="2023-03" db="EMBL/GenBank/DDBJ databases">
        <title>Massive genome expansion in bonnet fungi (Mycena s.s.) driven by repeated elements and novel gene families across ecological guilds.</title>
        <authorList>
            <consortium name="Lawrence Berkeley National Laboratory"/>
            <person name="Harder C.B."/>
            <person name="Miyauchi S."/>
            <person name="Viragh M."/>
            <person name="Kuo A."/>
            <person name="Thoen E."/>
            <person name="Andreopoulos B."/>
            <person name="Lu D."/>
            <person name="Skrede I."/>
            <person name="Drula E."/>
            <person name="Henrissat B."/>
            <person name="Morin E."/>
            <person name="Kohler A."/>
            <person name="Barry K."/>
            <person name="LaButti K."/>
            <person name="Morin E."/>
            <person name="Salamov A."/>
            <person name="Lipzen A."/>
            <person name="Mereny Z."/>
            <person name="Hegedus B."/>
            <person name="Baldrian P."/>
            <person name="Stursova M."/>
            <person name="Weitz H."/>
            <person name="Taylor A."/>
            <person name="Grigoriev I.V."/>
            <person name="Nagy L.G."/>
            <person name="Martin F."/>
            <person name="Kauserud H."/>
        </authorList>
    </citation>
    <scope>NUCLEOTIDE SEQUENCE</scope>
    <source>
        <strain evidence="1">CBHHK188m</strain>
    </source>
</reference>
<proteinExistence type="predicted"/>
<dbReference type="AlphaFoldDB" id="A0AAD7K0V0"/>
<evidence type="ECO:0000313" key="2">
    <source>
        <dbReference type="Proteomes" id="UP001215280"/>
    </source>
</evidence>
<comment type="caution">
    <text evidence="1">The sequence shown here is derived from an EMBL/GenBank/DDBJ whole genome shotgun (WGS) entry which is preliminary data.</text>
</comment>
<name>A0AAD7K0V0_9AGAR</name>
<dbReference type="Proteomes" id="UP001215280">
    <property type="component" value="Unassembled WGS sequence"/>
</dbReference>
<dbReference type="EMBL" id="JARJLG010000013">
    <property type="protein sequence ID" value="KAJ7775969.1"/>
    <property type="molecule type" value="Genomic_DNA"/>
</dbReference>
<organism evidence="1 2">
    <name type="scientific">Mycena maculata</name>
    <dbReference type="NCBI Taxonomy" id="230809"/>
    <lineage>
        <taxon>Eukaryota</taxon>
        <taxon>Fungi</taxon>
        <taxon>Dikarya</taxon>
        <taxon>Basidiomycota</taxon>
        <taxon>Agaricomycotina</taxon>
        <taxon>Agaricomycetes</taxon>
        <taxon>Agaricomycetidae</taxon>
        <taxon>Agaricales</taxon>
        <taxon>Marasmiineae</taxon>
        <taxon>Mycenaceae</taxon>
        <taxon>Mycena</taxon>
    </lineage>
</organism>
<gene>
    <name evidence="1" type="ORF">DFH07DRAFT_951870</name>
</gene>
<evidence type="ECO:0000313" key="1">
    <source>
        <dbReference type="EMBL" id="KAJ7775969.1"/>
    </source>
</evidence>